<dbReference type="RefSeq" id="WP_075860165.1">
    <property type="nucleotide sequence ID" value="NZ_BDJK01000055.1"/>
</dbReference>
<organism evidence="4 5">
    <name type="scientific">Carboxydothermus pertinax</name>
    <dbReference type="NCBI Taxonomy" id="870242"/>
    <lineage>
        <taxon>Bacteria</taxon>
        <taxon>Bacillati</taxon>
        <taxon>Bacillota</taxon>
        <taxon>Clostridia</taxon>
        <taxon>Thermoanaerobacterales</taxon>
        <taxon>Thermoanaerobacteraceae</taxon>
        <taxon>Carboxydothermus</taxon>
    </lineage>
</organism>
<dbReference type="Proteomes" id="UP000187485">
    <property type="component" value="Unassembled WGS sequence"/>
</dbReference>
<dbReference type="Gene3D" id="3.40.50.11740">
    <property type="entry name" value="HypD, alpha/beta domain 2"/>
    <property type="match status" value="2"/>
</dbReference>
<dbReference type="AlphaFoldDB" id="A0A1L8CXZ4"/>
<dbReference type="EMBL" id="BDJK01000055">
    <property type="protein sequence ID" value="GAV23780.1"/>
    <property type="molecule type" value="Genomic_DNA"/>
</dbReference>
<dbReference type="GO" id="GO:0070025">
    <property type="term" value="F:carbon monoxide binding"/>
    <property type="evidence" value="ECO:0007669"/>
    <property type="project" value="TreeGrafter"/>
</dbReference>
<evidence type="ECO:0000256" key="1">
    <source>
        <dbReference type="ARBA" id="ARBA00007888"/>
    </source>
</evidence>
<protein>
    <submittedName>
        <fullName evidence="4">Hydrogenase formation protein HypD</fullName>
    </submittedName>
</protein>
<dbReference type="GO" id="GO:0005506">
    <property type="term" value="F:iron ion binding"/>
    <property type="evidence" value="ECO:0007669"/>
    <property type="project" value="TreeGrafter"/>
</dbReference>
<dbReference type="PIRSF" id="PIRSF005622">
    <property type="entry name" value="Hydrgn_mat_hypD"/>
    <property type="match status" value="1"/>
</dbReference>
<dbReference type="PANTHER" id="PTHR30149:SF0">
    <property type="entry name" value="HYDROGENASE MATURATION FACTOR HYPD"/>
    <property type="match status" value="1"/>
</dbReference>
<proteinExistence type="inferred from homology"/>
<dbReference type="InterPro" id="IPR042244">
    <property type="entry name" value="HypD_2_sf"/>
</dbReference>
<keyword evidence="3" id="KW-0408">Iron</keyword>
<dbReference type="GO" id="GO:0051539">
    <property type="term" value="F:4 iron, 4 sulfur cluster binding"/>
    <property type="evidence" value="ECO:0007669"/>
    <property type="project" value="TreeGrafter"/>
</dbReference>
<dbReference type="NCBIfam" id="TIGR00075">
    <property type="entry name" value="hypD"/>
    <property type="match status" value="1"/>
</dbReference>
<comment type="similarity">
    <text evidence="1">Belongs to the HypD family.</text>
</comment>
<evidence type="ECO:0000256" key="3">
    <source>
        <dbReference type="ARBA" id="ARBA00023004"/>
    </source>
</evidence>
<accession>A0A1L8CXZ4</accession>
<gene>
    <name evidence="4" type="ORF">cpu_22900</name>
</gene>
<dbReference type="STRING" id="870242.cpu_22900"/>
<keyword evidence="2" id="KW-0479">Metal-binding</keyword>
<evidence type="ECO:0000313" key="5">
    <source>
        <dbReference type="Proteomes" id="UP000187485"/>
    </source>
</evidence>
<evidence type="ECO:0000256" key="2">
    <source>
        <dbReference type="ARBA" id="ARBA00022723"/>
    </source>
</evidence>
<dbReference type="GO" id="GO:0051604">
    <property type="term" value="P:protein maturation"/>
    <property type="evidence" value="ECO:0007669"/>
    <property type="project" value="TreeGrafter"/>
</dbReference>
<dbReference type="OrthoDB" id="9770424at2"/>
<dbReference type="InterPro" id="IPR002780">
    <property type="entry name" value="Hyd_form_HypD"/>
</dbReference>
<dbReference type="InterPro" id="IPR042243">
    <property type="entry name" value="HypD_1"/>
</dbReference>
<comment type="caution">
    <text evidence="4">The sequence shown here is derived from an EMBL/GenBank/DDBJ whole genome shotgun (WGS) entry which is preliminary data.</text>
</comment>
<evidence type="ECO:0000313" key="4">
    <source>
        <dbReference type="EMBL" id="GAV23780.1"/>
    </source>
</evidence>
<sequence>MGMINANLLKMFNNLMNLAKEKGQTINLMEVCGTHTMALFEHGIRSLLPENINLVSGPGCPVCVTGEEVIVEAMDLIENNTVTMFTFGDMMKVPGEGRTLNELKAQGFPIKVAYSPRVALEFAEKNPKIEVVFFGAGFETTAPALGAVILEAFNKKLNNFSVILSVKTVPPAIHFLFSQEIRINGFILPGHVSAVIGAKSFRFITEKYQVPAVVTGFTAEELLLGISLVVNSILKREPGYYNAYPTVVREHGNIVAQKIISEVFEIGDAYWRGIGNIPSSGLFLKEKFAKFDAKKKFGLKDRQPIIPRGCKCGEIMLGKVLPPACPLFGKACTPEKPVGACMVSSEGSCAAYFKYGRR</sequence>
<reference evidence="5" key="1">
    <citation type="submission" date="2016-12" db="EMBL/GenBank/DDBJ databases">
        <title>Draft Genome Sequences od Carboxydothermus pertinax and islandicus, Hydrogenogenic Carboxydotrophic Bacteria.</title>
        <authorList>
            <person name="Fukuyama Y."/>
            <person name="Ohmae K."/>
            <person name="Yoneda Y."/>
            <person name="Yoshida T."/>
            <person name="Sako Y."/>
        </authorList>
    </citation>
    <scope>NUCLEOTIDE SEQUENCE [LARGE SCALE GENOMIC DNA]</scope>
    <source>
        <strain evidence="5">Ug1</strain>
    </source>
</reference>
<keyword evidence="5" id="KW-1185">Reference proteome</keyword>
<name>A0A1L8CXZ4_9THEO</name>
<dbReference type="Gene3D" id="6.10.20.100">
    <property type="match status" value="1"/>
</dbReference>
<dbReference type="Pfam" id="PF01924">
    <property type="entry name" value="HypD"/>
    <property type="match status" value="1"/>
</dbReference>
<dbReference type="PANTHER" id="PTHR30149">
    <property type="entry name" value="HYDROGENASE PROTEIN ASSEMBLY PROTEIN HYPD"/>
    <property type="match status" value="1"/>
</dbReference>